<dbReference type="PANTHER" id="PTHR44303">
    <property type="entry name" value="DNAJ HOMOLOG SUBFAMILY C MEMBER 16"/>
    <property type="match status" value="1"/>
</dbReference>
<dbReference type="SUPFAM" id="SSF52833">
    <property type="entry name" value="Thioredoxin-like"/>
    <property type="match status" value="2"/>
</dbReference>
<dbReference type="InterPro" id="IPR052448">
    <property type="entry name" value="DnaJ_C16_autophagy_reg"/>
</dbReference>
<organism evidence="3 4">
    <name type="scientific">Cuscuta australis</name>
    <dbReference type="NCBI Taxonomy" id="267555"/>
    <lineage>
        <taxon>Eukaryota</taxon>
        <taxon>Viridiplantae</taxon>
        <taxon>Streptophyta</taxon>
        <taxon>Embryophyta</taxon>
        <taxon>Tracheophyta</taxon>
        <taxon>Spermatophyta</taxon>
        <taxon>Magnoliopsida</taxon>
        <taxon>eudicotyledons</taxon>
        <taxon>Gunneridae</taxon>
        <taxon>Pentapetalae</taxon>
        <taxon>asterids</taxon>
        <taxon>lamiids</taxon>
        <taxon>Solanales</taxon>
        <taxon>Convolvulaceae</taxon>
        <taxon>Cuscuteae</taxon>
        <taxon>Cuscuta</taxon>
        <taxon>Cuscuta subgen. Grammica</taxon>
        <taxon>Cuscuta sect. Cleistogrammica</taxon>
    </lineage>
</organism>
<evidence type="ECO:0000313" key="3">
    <source>
        <dbReference type="EMBL" id="RAL39085.1"/>
    </source>
</evidence>
<evidence type="ECO:0000259" key="2">
    <source>
        <dbReference type="PROSITE" id="PS50076"/>
    </source>
</evidence>
<gene>
    <name evidence="3" type="ORF">DM860_011571</name>
</gene>
<dbReference type="Pfam" id="PF00226">
    <property type="entry name" value="DnaJ"/>
    <property type="match status" value="1"/>
</dbReference>
<feature type="compositionally biased region" description="Polar residues" evidence="1">
    <location>
        <begin position="657"/>
        <end position="666"/>
    </location>
</feature>
<feature type="region of interest" description="Disordered" evidence="1">
    <location>
        <begin position="1"/>
        <end position="28"/>
    </location>
</feature>
<evidence type="ECO:0000313" key="4">
    <source>
        <dbReference type="Proteomes" id="UP000249390"/>
    </source>
</evidence>
<proteinExistence type="predicted"/>
<dbReference type="Gene3D" id="3.40.30.10">
    <property type="entry name" value="Glutaredoxin"/>
    <property type="match status" value="1"/>
</dbReference>
<accession>A0A328D015</accession>
<dbReference type="Proteomes" id="UP000249390">
    <property type="component" value="Unassembled WGS sequence"/>
</dbReference>
<feature type="domain" description="J" evidence="2">
    <location>
        <begin position="64"/>
        <end position="126"/>
    </location>
</feature>
<protein>
    <recommendedName>
        <fullName evidence="2">J domain-containing protein</fullName>
    </recommendedName>
</protein>
<dbReference type="SUPFAM" id="SSF46565">
    <property type="entry name" value="Chaperone J-domain"/>
    <property type="match status" value="1"/>
</dbReference>
<comment type="caution">
    <text evidence="3">The sequence shown here is derived from an EMBL/GenBank/DDBJ whole genome shotgun (WGS) entry which is preliminary data.</text>
</comment>
<dbReference type="PROSITE" id="PS50076">
    <property type="entry name" value="DNAJ_2"/>
    <property type="match status" value="1"/>
</dbReference>
<feature type="region of interest" description="Disordered" evidence="1">
    <location>
        <begin position="657"/>
        <end position="697"/>
    </location>
</feature>
<dbReference type="InterPro" id="IPR036249">
    <property type="entry name" value="Thioredoxin-like_sf"/>
</dbReference>
<dbReference type="Gene3D" id="1.10.287.110">
    <property type="entry name" value="DnaJ domain"/>
    <property type="match status" value="1"/>
</dbReference>
<dbReference type="CDD" id="cd06257">
    <property type="entry name" value="DnaJ"/>
    <property type="match status" value="1"/>
</dbReference>
<dbReference type="EMBL" id="NQVE01000203">
    <property type="protein sequence ID" value="RAL39085.1"/>
    <property type="molecule type" value="Genomic_DNA"/>
</dbReference>
<dbReference type="InterPro" id="IPR001623">
    <property type="entry name" value="DnaJ_domain"/>
</dbReference>
<dbReference type="AlphaFoldDB" id="A0A328D015"/>
<keyword evidence="4" id="KW-1185">Reference proteome</keyword>
<dbReference type="InterPro" id="IPR036869">
    <property type="entry name" value="J_dom_sf"/>
</dbReference>
<feature type="compositionally biased region" description="Basic and acidic residues" evidence="1">
    <location>
        <begin position="668"/>
        <end position="681"/>
    </location>
</feature>
<reference evidence="3 4" key="1">
    <citation type="submission" date="2018-06" db="EMBL/GenBank/DDBJ databases">
        <title>The Genome of Cuscuta australis (Dodder) Provides Insight into the Evolution of Plant Parasitism.</title>
        <authorList>
            <person name="Liu H."/>
        </authorList>
    </citation>
    <scope>NUCLEOTIDE SEQUENCE [LARGE SCALE GENOMIC DNA]</scope>
    <source>
        <strain evidence="4">cv. Yunnan</strain>
        <tissue evidence="3">Vines</tissue>
    </source>
</reference>
<evidence type="ECO:0000256" key="1">
    <source>
        <dbReference type="SAM" id="MobiDB-lite"/>
    </source>
</evidence>
<sequence>MSELPGKNPAMLPEPEPRSRVQPAKSPPTYSGVETLRIYWLPLTLFAASLCFQLLVVPHFFPSSHYDVLGIKRYSSIEEVTKAYEKLSSKWSSGVDADSTDNFIKVRYAFELLTNQIWKRDYDLFGIDEQFDVIERAKVQESWTRISEIRLPLIAPVSFELKDYDYGLINPDMLVSMHESNKAFLVQIFSSGSGQCNQFLPKWKRIVELLDGVANTGMVELGDTQLATYLAEKKPSGQPFLRYGVPALLAFPPGCKSLKCLHRYEGQLSVDAVTDWVATSILSLPRIPYYWKESMAQKFLANTKPHKVKVIFFSKTGERASPIIRHAAKSYLDFADFAFVYWQESESSLWLNMFGVESAPALVFLKEAGVTPVVYHGYINNSMFADILEKNKHQVLPQLRSTTSMELGCDARGFSRAGNDTKVWYCVVLAGRQSQELNEMRETMRRVQETLSNGDLNAVDQDTLSTIAELALKEKRLTFTWLDGEKQKRYCFFYINSESSYDTCGPRYDITNVAKMFIVRYSRNATDENNKDSPKNRYEALLADDVDSASQLVAHYSGPNKLPEIIQWISEIIKNGDSNDLPSFKTKTPKLVPEDANSIWSTGSEKIFAPTNGIKPKVKGFVNQIHDYLGDPRIGPILLLGALVSFGHIWLRRSQSSNVNQTNGSPKDTMKPKPKERERPNLRKQLPRNQLIPPSITDVLPKDAYEMEFSESDTE</sequence>
<name>A0A328D015_9ASTE</name>
<dbReference type="PANTHER" id="PTHR44303:SF2">
    <property type="entry name" value="DNAJ HOMOLOG SUBFAMILY C MEMBER 16"/>
    <property type="match status" value="1"/>
</dbReference>